<dbReference type="EMBL" id="MTKT01004399">
    <property type="protein sequence ID" value="OWM71604.1"/>
    <property type="molecule type" value="Genomic_DNA"/>
</dbReference>
<dbReference type="Proteomes" id="UP000197138">
    <property type="component" value="Unassembled WGS sequence"/>
</dbReference>
<evidence type="ECO:0000313" key="2">
    <source>
        <dbReference type="Proteomes" id="UP000197138"/>
    </source>
</evidence>
<comment type="caution">
    <text evidence="1">The sequence shown here is derived from an EMBL/GenBank/DDBJ whole genome shotgun (WGS) entry which is preliminary data.</text>
</comment>
<dbReference type="AntiFam" id="ANF00062">
    <property type="entry name" value="Shadow ORF (opposite ABC transporter protein)"/>
</dbReference>
<proteinExistence type="predicted"/>
<gene>
    <name evidence="1" type="ORF">CDL15_Pgr005791</name>
</gene>
<dbReference type="AlphaFoldDB" id="A0A218WFI5"/>
<protein>
    <submittedName>
        <fullName evidence="1">Uncharacterized protein</fullName>
    </submittedName>
</protein>
<reference evidence="2" key="1">
    <citation type="journal article" date="2017" name="Plant J.">
        <title>The pomegranate (Punica granatum L.) genome and the genomics of punicalagin biosynthesis.</title>
        <authorList>
            <person name="Qin G."/>
            <person name="Xu C."/>
            <person name="Ming R."/>
            <person name="Tang H."/>
            <person name="Guyot R."/>
            <person name="Kramer E.M."/>
            <person name="Hu Y."/>
            <person name="Yi X."/>
            <person name="Qi Y."/>
            <person name="Xu X."/>
            <person name="Gao Z."/>
            <person name="Pan H."/>
            <person name="Jian J."/>
            <person name="Tian Y."/>
            <person name="Yue Z."/>
            <person name="Xu Y."/>
        </authorList>
    </citation>
    <scope>NUCLEOTIDE SEQUENCE [LARGE SCALE GENOMIC DNA]</scope>
    <source>
        <strain evidence="2">cv. Dabenzi</strain>
    </source>
</reference>
<sequence length="53" mass="5516">MLVLPFISSSSASCTTLSDWLSRALVASSNSNNLGSFSIALPMATCCFCPPES</sequence>
<accession>A0A218WFI5</accession>
<organism evidence="1 2">
    <name type="scientific">Punica granatum</name>
    <name type="common">Pomegranate</name>
    <dbReference type="NCBI Taxonomy" id="22663"/>
    <lineage>
        <taxon>Eukaryota</taxon>
        <taxon>Viridiplantae</taxon>
        <taxon>Streptophyta</taxon>
        <taxon>Embryophyta</taxon>
        <taxon>Tracheophyta</taxon>
        <taxon>Spermatophyta</taxon>
        <taxon>Magnoliopsida</taxon>
        <taxon>eudicotyledons</taxon>
        <taxon>Gunneridae</taxon>
        <taxon>Pentapetalae</taxon>
        <taxon>rosids</taxon>
        <taxon>malvids</taxon>
        <taxon>Myrtales</taxon>
        <taxon>Lythraceae</taxon>
        <taxon>Punica</taxon>
    </lineage>
</organism>
<evidence type="ECO:0000313" key="1">
    <source>
        <dbReference type="EMBL" id="OWM71604.1"/>
    </source>
</evidence>
<name>A0A218WFI5_PUNGR</name>